<dbReference type="EMBL" id="WFLM01000005">
    <property type="protein sequence ID" value="KAB8037121.1"/>
    <property type="molecule type" value="Genomic_DNA"/>
</dbReference>
<gene>
    <name evidence="8" type="ORF">GCL60_14930</name>
</gene>
<evidence type="ECO:0000259" key="7">
    <source>
        <dbReference type="PROSITE" id="PS51462"/>
    </source>
</evidence>
<evidence type="ECO:0000256" key="3">
    <source>
        <dbReference type="ARBA" id="ARBA00022723"/>
    </source>
</evidence>
<evidence type="ECO:0000256" key="4">
    <source>
        <dbReference type="ARBA" id="ARBA00022801"/>
    </source>
</evidence>
<accession>A0A6N6VVL9</accession>
<dbReference type="SUPFAM" id="SSF55811">
    <property type="entry name" value="Nudix"/>
    <property type="match status" value="1"/>
</dbReference>
<dbReference type="InterPro" id="IPR015797">
    <property type="entry name" value="NUDIX_hydrolase-like_dom_sf"/>
</dbReference>
<name>A0A6N6VVL9_9BACT</name>
<dbReference type="PANTHER" id="PTHR12992:SF11">
    <property type="entry name" value="MITOCHONDRIAL COENZYME A DIPHOSPHATASE NUDT8"/>
    <property type="match status" value="1"/>
</dbReference>
<dbReference type="PROSITE" id="PS51462">
    <property type="entry name" value="NUDIX"/>
    <property type="match status" value="1"/>
</dbReference>
<evidence type="ECO:0000256" key="6">
    <source>
        <dbReference type="ARBA" id="ARBA00023211"/>
    </source>
</evidence>
<dbReference type="Gene3D" id="3.90.79.10">
    <property type="entry name" value="Nucleoside Triphosphate Pyrophosphohydrolase"/>
    <property type="match status" value="1"/>
</dbReference>
<keyword evidence="3" id="KW-0479">Metal-binding</keyword>
<evidence type="ECO:0000256" key="1">
    <source>
        <dbReference type="ARBA" id="ARBA00001936"/>
    </source>
</evidence>
<organism evidence="8 9">
    <name type="scientific">Silvanigrella paludirubra</name>
    <dbReference type="NCBI Taxonomy" id="2499159"/>
    <lineage>
        <taxon>Bacteria</taxon>
        <taxon>Pseudomonadati</taxon>
        <taxon>Bdellovibrionota</taxon>
        <taxon>Oligoflexia</taxon>
        <taxon>Silvanigrellales</taxon>
        <taxon>Silvanigrellaceae</taxon>
        <taxon>Silvanigrella</taxon>
    </lineage>
</organism>
<keyword evidence="5" id="KW-0460">Magnesium</keyword>
<keyword evidence="6" id="KW-0464">Manganese</keyword>
<comment type="cofactor">
    <cofactor evidence="2">
        <name>Mg(2+)</name>
        <dbReference type="ChEBI" id="CHEBI:18420"/>
    </cofactor>
</comment>
<dbReference type="OrthoDB" id="9802805at2"/>
<dbReference type="RefSeq" id="WP_153421538.1">
    <property type="nucleotide sequence ID" value="NZ_WFLM01000005.1"/>
</dbReference>
<sequence>MPNNILKIFKKIEHINGLYEDVPDLSRRSAILIPVLCPRIDFENKILNILNWKLIFTIRSGHLKEHAGEVSFPGGRIDHGESPQQTALREANEEIALEPSKILSTIKLNDSFARSGYHIVPFCSLFIDDKNLRCNEDEVSFIVPLSIQELLNINSWSEERSIMQLKRRVWHFPMNIKNVGDIDIWGATGNILKDFLIRIETLL</sequence>
<proteinExistence type="predicted"/>
<dbReference type="InterPro" id="IPR045121">
    <property type="entry name" value="CoAse"/>
</dbReference>
<dbReference type="PANTHER" id="PTHR12992">
    <property type="entry name" value="NUDIX HYDROLASE"/>
    <property type="match status" value="1"/>
</dbReference>
<dbReference type="Proteomes" id="UP000437748">
    <property type="component" value="Unassembled WGS sequence"/>
</dbReference>
<keyword evidence="4" id="KW-0378">Hydrolase</keyword>
<reference evidence="8 9" key="1">
    <citation type="submission" date="2019-10" db="EMBL/GenBank/DDBJ databases">
        <title>New species of Slilvanegrellaceae.</title>
        <authorList>
            <person name="Pitt A."/>
            <person name="Hahn M.W."/>
        </authorList>
    </citation>
    <scope>NUCLEOTIDE SEQUENCE [LARGE SCALE GENOMIC DNA]</scope>
    <source>
        <strain evidence="8 9">SP-Ram-0.45-NSY-1</strain>
    </source>
</reference>
<dbReference type="InterPro" id="IPR000086">
    <property type="entry name" value="NUDIX_hydrolase_dom"/>
</dbReference>
<dbReference type="CDD" id="cd03426">
    <property type="entry name" value="NUDIX_CoAse_Nudt7"/>
    <property type="match status" value="1"/>
</dbReference>
<protein>
    <submittedName>
        <fullName evidence="8">NUDIX domain-containing protein</fullName>
    </submittedName>
</protein>
<evidence type="ECO:0000256" key="2">
    <source>
        <dbReference type="ARBA" id="ARBA00001946"/>
    </source>
</evidence>
<evidence type="ECO:0000313" key="9">
    <source>
        <dbReference type="Proteomes" id="UP000437748"/>
    </source>
</evidence>
<evidence type="ECO:0000256" key="5">
    <source>
        <dbReference type="ARBA" id="ARBA00022842"/>
    </source>
</evidence>
<comment type="cofactor">
    <cofactor evidence="1">
        <name>Mn(2+)</name>
        <dbReference type="ChEBI" id="CHEBI:29035"/>
    </cofactor>
</comment>
<dbReference type="GO" id="GO:0046872">
    <property type="term" value="F:metal ion binding"/>
    <property type="evidence" value="ECO:0007669"/>
    <property type="project" value="UniProtKB-KW"/>
</dbReference>
<dbReference type="Pfam" id="PF00293">
    <property type="entry name" value="NUDIX"/>
    <property type="match status" value="1"/>
</dbReference>
<evidence type="ECO:0000313" key="8">
    <source>
        <dbReference type="EMBL" id="KAB8037121.1"/>
    </source>
</evidence>
<dbReference type="AlphaFoldDB" id="A0A6N6VVL9"/>
<dbReference type="GO" id="GO:0010945">
    <property type="term" value="F:coenzyme A diphosphatase activity"/>
    <property type="evidence" value="ECO:0007669"/>
    <property type="project" value="InterPro"/>
</dbReference>
<feature type="domain" description="Nudix hydrolase" evidence="7">
    <location>
        <begin position="26"/>
        <end position="168"/>
    </location>
</feature>
<keyword evidence="9" id="KW-1185">Reference proteome</keyword>
<comment type="caution">
    <text evidence="8">The sequence shown here is derived from an EMBL/GenBank/DDBJ whole genome shotgun (WGS) entry which is preliminary data.</text>
</comment>